<dbReference type="SUPFAM" id="SSF52540">
    <property type="entry name" value="P-loop containing nucleoside triphosphate hydrolases"/>
    <property type="match status" value="1"/>
</dbReference>
<dbReference type="InterPro" id="IPR001977">
    <property type="entry name" value="Depp_CoAkinase"/>
</dbReference>
<dbReference type="InterPro" id="IPR027417">
    <property type="entry name" value="P-loop_NTPase"/>
</dbReference>
<dbReference type="AlphaFoldDB" id="A0A0M9FY31"/>
<reference evidence="3 4" key="1">
    <citation type="submission" date="2015-07" db="EMBL/GenBank/DDBJ databases">
        <title>High-quality genome of monoxenous trypanosomatid Leptomonas pyrrhocoris.</title>
        <authorList>
            <person name="Flegontov P."/>
            <person name="Butenko A."/>
            <person name="Firsov S."/>
            <person name="Vlcek C."/>
            <person name="Logacheva M.D."/>
            <person name="Field M."/>
            <person name="Filatov D."/>
            <person name="Flegontova O."/>
            <person name="Gerasimov E."/>
            <person name="Jackson A.P."/>
            <person name="Kelly S."/>
            <person name="Opperdoes F."/>
            <person name="O'Reilly A."/>
            <person name="Votypka J."/>
            <person name="Yurchenko V."/>
            <person name="Lukes J."/>
        </authorList>
    </citation>
    <scope>NUCLEOTIDE SEQUENCE [LARGE SCALE GENOMIC DNA]</scope>
    <source>
        <strain evidence="3">H10</strain>
    </source>
</reference>
<dbReference type="GeneID" id="26906387"/>
<evidence type="ECO:0000313" key="4">
    <source>
        <dbReference type="Proteomes" id="UP000037923"/>
    </source>
</evidence>
<dbReference type="PANTHER" id="PTHR10695:SF46">
    <property type="entry name" value="BIFUNCTIONAL COENZYME A SYNTHASE-RELATED"/>
    <property type="match status" value="1"/>
</dbReference>
<dbReference type="HAMAP" id="MF_00376">
    <property type="entry name" value="Dephospho_CoA_kinase"/>
    <property type="match status" value="1"/>
</dbReference>
<name>A0A0M9FY31_LEPPY</name>
<dbReference type="GO" id="GO:0005524">
    <property type="term" value="F:ATP binding"/>
    <property type="evidence" value="ECO:0007669"/>
    <property type="project" value="UniProtKB-KW"/>
</dbReference>
<sequence>MKAIRTIGFTGTIASGKTSRCKRLVEVAREHQRGLEAAAAAAQAVSNKPPSHSPPCVDHTVLVHYINADLVGHNIYEPHRPCYKDVVQHFGSSILTRTPPFAGAADADGEGSGKSGKAPLSAPYIDRRVLGEIVFGDARKLQELSAICWPYITAAIRAEYAAVCARATASTPLPSTIDLTAFPALPAGPAAVALIIIEAALLCDIVDVLSLTTDLWMTHCTPETAVDRLMARNGLSSDEAGRRVASQREVDEKLQALRELSYKGDIEVFDTTQVSLAEGLEETEKAFEKYWKKKVLVHLPLDPAA</sequence>
<dbReference type="OMA" id="YEPGKPC"/>
<evidence type="ECO:0000256" key="2">
    <source>
        <dbReference type="ARBA" id="ARBA00022840"/>
    </source>
</evidence>
<dbReference type="PANTHER" id="PTHR10695">
    <property type="entry name" value="DEPHOSPHO-COA KINASE-RELATED"/>
    <property type="match status" value="1"/>
</dbReference>
<gene>
    <name evidence="3" type="ORF">ABB37_06098</name>
</gene>
<dbReference type="PROSITE" id="PS51219">
    <property type="entry name" value="DPCK"/>
    <property type="match status" value="1"/>
</dbReference>
<dbReference type="Proteomes" id="UP000037923">
    <property type="component" value="Unassembled WGS sequence"/>
</dbReference>
<dbReference type="OrthoDB" id="247245at2759"/>
<keyword evidence="1" id="KW-0547">Nucleotide-binding</keyword>
<organism evidence="3 4">
    <name type="scientific">Leptomonas pyrrhocoris</name>
    <name type="common">Firebug parasite</name>
    <dbReference type="NCBI Taxonomy" id="157538"/>
    <lineage>
        <taxon>Eukaryota</taxon>
        <taxon>Discoba</taxon>
        <taxon>Euglenozoa</taxon>
        <taxon>Kinetoplastea</taxon>
        <taxon>Metakinetoplastina</taxon>
        <taxon>Trypanosomatida</taxon>
        <taxon>Trypanosomatidae</taxon>
        <taxon>Leishmaniinae</taxon>
        <taxon>Leptomonas</taxon>
    </lineage>
</organism>
<keyword evidence="4" id="KW-1185">Reference proteome</keyword>
<evidence type="ECO:0000313" key="3">
    <source>
        <dbReference type="EMBL" id="KPA78480.1"/>
    </source>
</evidence>
<dbReference type="CDD" id="cd02022">
    <property type="entry name" value="DPCK"/>
    <property type="match status" value="1"/>
</dbReference>
<protein>
    <recommendedName>
        <fullName evidence="5">Dephospho-CoA kinase</fullName>
    </recommendedName>
</protein>
<dbReference type="GO" id="GO:0004140">
    <property type="term" value="F:dephospho-CoA kinase activity"/>
    <property type="evidence" value="ECO:0007669"/>
    <property type="project" value="InterPro"/>
</dbReference>
<dbReference type="Gene3D" id="3.40.50.300">
    <property type="entry name" value="P-loop containing nucleotide triphosphate hydrolases"/>
    <property type="match status" value="1"/>
</dbReference>
<dbReference type="RefSeq" id="XP_015656919.1">
    <property type="nucleotide sequence ID" value="XM_015804345.1"/>
</dbReference>
<keyword evidence="2" id="KW-0067">ATP-binding</keyword>
<dbReference type="VEuPathDB" id="TriTrypDB:LpyrH10_13_0430"/>
<proteinExistence type="inferred from homology"/>
<accession>A0A0M9FY31</accession>
<comment type="caution">
    <text evidence="3">The sequence shown here is derived from an EMBL/GenBank/DDBJ whole genome shotgun (WGS) entry which is preliminary data.</text>
</comment>
<evidence type="ECO:0000256" key="1">
    <source>
        <dbReference type="ARBA" id="ARBA00022741"/>
    </source>
</evidence>
<dbReference type="GO" id="GO:0015937">
    <property type="term" value="P:coenzyme A biosynthetic process"/>
    <property type="evidence" value="ECO:0007669"/>
    <property type="project" value="InterPro"/>
</dbReference>
<dbReference type="EMBL" id="LGTL01000013">
    <property type="protein sequence ID" value="KPA78480.1"/>
    <property type="molecule type" value="Genomic_DNA"/>
</dbReference>
<evidence type="ECO:0008006" key="5">
    <source>
        <dbReference type="Google" id="ProtNLM"/>
    </source>
</evidence>